<dbReference type="SUPFAM" id="SSF57414">
    <property type="entry name" value="Hairpin loop containing domain-like"/>
    <property type="match status" value="2"/>
</dbReference>
<sequence length="246" mass="28178">MQICWLLIADYPDHCVWEAEMSGVLVSGNDLLTLTSKTVDECKKACEDESTFHCQSFDYHTATSKCFLSVASRYTTALVVHTSYSYYERNCQVKYQKCSGASPNVEWSDVWHAKYLPAAVLATMKMTIDECKLACVQQDTFHCRSFEYTETTKTCALHAYNRQDYSDFTGGLSVHRVLLTHTNKNYYELIECPEEAKPQPVDQSKCVWLDAVDNYYLYGQTKKTITSTTVEDCQKSCEDETTFECH</sequence>
<dbReference type="CDD" id="cd01099">
    <property type="entry name" value="PAN_AP_HGF"/>
    <property type="match status" value="1"/>
</dbReference>
<reference evidence="2 4" key="2">
    <citation type="journal article" date="2013" name="Nature">
        <title>Insights into bilaterian evolution from three spiralian genomes.</title>
        <authorList>
            <person name="Simakov O."/>
            <person name="Marletaz F."/>
            <person name="Cho S.J."/>
            <person name="Edsinger-Gonzales E."/>
            <person name="Havlak P."/>
            <person name="Hellsten U."/>
            <person name="Kuo D.H."/>
            <person name="Larsson T."/>
            <person name="Lv J."/>
            <person name="Arendt D."/>
            <person name="Savage R."/>
            <person name="Osoegawa K."/>
            <person name="de Jong P."/>
            <person name="Grimwood J."/>
            <person name="Chapman J.A."/>
            <person name="Shapiro H."/>
            <person name="Aerts A."/>
            <person name="Otillar R.P."/>
            <person name="Terry A.Y."/>
            <person name="Boore J.L."/>
            <person name="Grigoriev I.V."/>
            <person name="Lindberg D.R."/>
            <person name="Seaver E.C."/>
            <person name="Weisblat D.A."/>
            <person name="Putnam N.H."/>
            <person name="Rokhsar D.S."/>
        </authorList>
    </citation>
    <scope>NUCLEOTIDE SEQUENCE</scope>
    <source>
        <strain evidence="2 4">I ESC-2004</strain>
    </source>
</reference>
<dbReference type="HOGENOM" id="CLU_1131399_0_0_1"/>
<feature type="domain" description="Apple" evidence="1">
    <location>
        <begin position="98"/>
        <end position="192"/>
    </location>
</feature>
<reference evidence="3" key="3">
    <citation type="submission" date="2015-06" db="UniProtKB">
        <authorList>
            <consortium name="EnsemblMetazoa"/>
        </authorList>
    </citation>
    <scope>IDENTIFICATION</scope>
</reference>
<dbReference type="OrthoDB" id="5983572at2759"/>
<protein>
    <recommendedName>
        <fullName evidence="1">Apple domain-containing protein</fullName>
    </recommendedName>
</protein>
<dbReference type="InterPro" id="IPR003609">
    <property type="entry name" value="Pan_app"/>
</dbReference>
<evidence type="ECO:0000313" key="3">
    <source>
        <dbReference type="EnsemblMetazoa" id="CapteP214176"/>
    </source>
</evidence>
<evidence type="ECO:0000313" key="4">
    <source>
        <dbReference type="Proteomes" id="UP000014760"/>
    </source>
</evidence>
<evidence type="ECO:0000259" key="1">
    <source>
        <dbReference type="PROSITE" id="PS50948"/>
    </source>
</evidence>
<dbReference type="GO" id="GO:0009653">
    <property type="term" value="P:anatomical structure morphogenesis"/>
    <property type="evidence" value="ECO:0007669"/>
    <property type="project" value="TreeGrafter"/>
</dbReference>
<dbReference type="PANTHER" id="PTHR47327">
    <property type="entry name" value="FI18240P1-RELATED"/>
    <property type="match status" value="1"/>
</dbReference>
<dbReference type="EMBL" id="AMQN01012416">
    <property type="status" value="NOT_ANNOTATED_CDS"/>
    <property type="molecule type" value="Genomic_DNA"/>
</dbReference>
<dbReference type="InterPro" id="IPR052774">
    <property type="entry name" value="Celegans_DevNeuronal_Protein"/>
</dbReference>
<organism evidence="2">
    <name type="scientific">Capitella teleta</name>
    <name type="common">Polychaete worm</name>
    <dbReference type="NCBI Taxonomy" id="283909"/>
    <lineage>
        <taxon>Eukaryota</taxon>
        <taxon>Metazoa</taxon>
        <taxon>Spiralia</taxon>
        <taxon>Lophotrochozoa</taxon>
        <taxon>Annelida</taxon>
        <taxon>Polychaeta</taxon>
        <taxon>Sedentaria</taxon>
        <taxon>Scolecida</taxon>
        <taxon>Capitellidae</taxon>
        <taxon>Capitella</taxon>
    </lineage>
</organism>
<dbReference type="Pfam" id="PF00024">
    <property type="entry name" value="PAN_1"/>
    <property type="match status" value="2"/>
</dbReference>
<dbReference type="AlphaFoldDB" id="R7TL37"/>
<gene>
    <name evidence="2" type="ORF">CAPTEDRAFT_214176</name>
</gene>
<accession>R7TL37</accession>
<keyword evidence="4" id="KW-1185">Reference proteome</keyword>
<dbReference type="EMBL" id="KB309503">
    <property type="protein sequence ID" value="ELT94232.1"/>
    <property type="molecule type" value="Genomic_DNA"/>
</dbReference>
<dbReference type="EMBL" id="AMQN01012415">
    <property type="status" value="NOT_ANNOTATED_CDS"/>
    <property type="molecule type" value="Genomic_DNA"/>
</dbReference>
<dbReference type="PANTHER" id="PTHR47327:SF1">
    <property type="entry name" value="RE15579P"/>
    <property type="match status" value="1"/>
</dbReference>
<feature type="domain" description="Apple" evidence="1">
    <location>
        <begin position="206"/>
        <end position="246"/>
    </location>
</feature>
<dbReference type="SMART" id="SM00473">
    <property type="entry name" value="PAN_AP"/>
    <property type="match status" value="2"/>
</dbReference>
<dbReference type="STRING" id="283909.R7TL37"/>
<dbReference type="PROSITE" id="PS50948">
    <property type="entry name" value="PAN"/>
    <property type="match status" value="3"/>
</dbReference>
<feature type="non-terminal residue" evidence="2">
    <location>
        <position position="246"/>
    </location>
</feature>
<evidence type="ECO:0000313" key="2">
    <source>
        <dbReference type="EMBL" id="ELT94232.1"/>
    </source>
</evidence>
<dbReference type="Proteomes" id="UP000014760">
    <property type="component" value="Unassembled WGS sequence"/>
</dbReference>
<dbReference type="Gene3D" id="3.50.4.10">
    <property type="entry name" value="Hepatocyte Growth Factor"/>
    <property type="match status" value="3"/>
</dbReference>
<proteinExistence type="predicted"/>
<feature type="domain" description="Apple" evidence="1">
    <location>
        <begin position="15"/>
        <end position="91"/>
    </location>
</feature>
<name>R7TL37_CAPTE</name>
<reference evidence="4" key="1">
    <citation type="submission" date="2012-12" db="EMBL/GenBank/DDBJ databases">
        <authorList>
            <person name="Hellsten U."/>
            <person name="Grimwood J."/>
            <person name="Chapman J.A."/>
            <person name="Shapiro H."/>
            <person name="Aerts A."/>
            <person name="Otillar R.P."/>
            <person name="Terry A.Y."/>
            <person name="Boore J.L."/>
            <person name="Simakov O."/>
            <person name="Marletaz F."/>
            <person name="Cho S.-J."/>
            <person name="Edsinger-Gonzales E."/>
            <person name="Havlak P."/>
            <person name="Kuo D.-H."/>
            <person name="Larsson T."/>
            <person name="Lv J."/>
            <person name="Arendt D."/>
            <person name="Savage R."/>
            <person name="Osoegawa K."/>
            <person name="de Jong P."/>
            <person name="Lindberg D.R."/>
            <person name="Seaver E.C."/>
            <person name="Weisblat D.A."/>
            <person name="Putnam N.H."/>
            <person name="Grigoriev I.V."/>
            <person name="Rokhsar D.S."/>
        </authorList>
    </citation>
    <scope>NUCLEOTIDE SEQUENCE</scope>
    <source>
        <strain evidence="4">I ESC-2004</strain>
    </source>
</reference>
<dbReference type="EnsemblMetazoa" id="CapteT214176">
    <property type="protein sequence ID" value="CapteP214176"/>
    <property type="gene ID" value="CapteG214176"/>
</dbReference>